<evidence type="ECO:0000256" key="1">
    <source>
        <dbReference type="ARBA" id="ARBA00007129"/>
    </source>
</evidence>
<dbReference type="InterPro" id="IPR025659">
    <property type="entry name" value="Tubby-like_C"/>
</dbReference>
<feature type="domain" description="Tubby C-terminal" evidence="3">
    <location>
        <begin position="113"/>
        <end position="283"/>
    </location>
</feature>
<reference evidence="4" key="1">
    <citation type="submission" date="2015-03" db="EMBL/GenBank/DDBJ databases">
        <title>A transcriptome of Araucaria cunninghamii, an australian fine timber species.</title>
        <authorList>
            <person name="Jing Yi C.J.Y."/>
            <person name="Yin San L.Y.S."/>
            <person name="Abdul Karim S.S."/>
            <person name="Wan Azmi N.N."/>
            <person name="Hercus R.R."/>
            <person name="Croft L.L."/>
        </authorList>
    </citation>
    <scope>NUCLEOTIDE SEQUENCE</scope>
    <source>
        <strain evidence="4">MI0301</strain>
        <tissue evidence="4">Leaf</tissue>
    </source>
</reference>
<dbReference type="EMBL" id="GCKF01043004">
    <property type="protein sequence ID" value="JAG94596.1"/>
    <property type="molecule type" value="Transcribed_RNA"/>
</dbReference>
<dbReference type="Pfam" id="PF01167">
    <property type="entry name" value="Tub"/>
    <property type="match status" value="1"/>
</dbReference>
<dbReference type="CDD" id="cd22153">
    <property type="entry name" value="F-box_AtTLP-like"/>
    <property type="match status" value="1"/>
</dbReference>
<dbReference type="PRINTS" id="PR01573">
    <property type="entry name" value="SUPERTUBBY"/>
</dbReference>
<feature type="compositionally biased region" description="Polar residues" evidence="2">
    <location>
        <begin position="274"/>
        <end position="283"/>
    </location>
</feature>
<accession>A0A0D6QVX2</accession>
<feature type="region of interest" description="Disordered" evidence="2">
    <location>
        <begin position="259"/>
        <end position="306"/>
    </location>
</feature>
<organism evidence="4">
    <name type="scientific">Araucaria cunninghamii</name>
    <name type="common">Hoop pine</name>
    <name type="synonym">Moreton Bay pine</name>
    <dbReference type="NCBI Taxonomy" id="56994"/>
    <lineage>
        <taxon>Eukaryota</taxon>
        <taxon>Viridiplantae</taxon>
        <taxon>Streptophyta</taxon>
        <taxon>Embryophyta</taxon>
        <taxon>Tracheophyta</taxon>
        <taxon>Spermatophyta</taxon>
        <taxon>Pinopsida</taxon>
        <taxon>Pinidae</taxon>
        <taxon>Conifers II</taxon>
        <taxon>Araucariales</taxon>
        <taxon>Araucariaceae</taxon>
        <taxon>Araucaria</taxon>
    </lineage>
</organism>
<dbReference type="InterPro" id="IPR000007">
    <property type="entry name" value="Tubby_C"/>
</dbReference>
<feature type="compositionally biased region" description="Basic and acidic residues" evidence="2">
    <location>
        <begin position="32"/>
        <end position="51"/>
    </location>
</feature>
<proteinExistence type="inferred from homology"/>
<name>A0A0D6QVX2_ARACU</name>
<feature type="compositionally biased region" description="Polar residues" evidence="2">
    <location>
        <begin position="292"/>
        <end position="306"/>
    </location>
</feature>
<evidence type="ECO:0000313" key="4">
    <source>
        <dbReference type="EMBL" id="JAG94596.1"/>
    </source>
</evidence>
<protein>
    <recommendedName>
        <fullName evidence="3">Tubby C-terminal domain-containing protein</fullName>
    </recommendedName>
</protein>
<dbReference type="Gene3D" id="3.20.90.10">
    <property type="entry name" value="Tubby Protein, Chain A"/>
    <property type="match status" value="1"/>
</dbReference>
<dbReference type="PANTHER" id="PTHR16517:SF50">
    <property type="entry name" value="TUBBY-LIKE F-BOX PROTEIN 7"/>
    <property type="match status" value="1"/>
</dbReference>
<sequence>MALRNIIKEGMGSFSRRSFEIKLHRGRSQNSVRDEIQNAPAEEKNEEEHDSWSNMLPELLTEMIQRVEASEGTWPSRRNVVACAAVCKSWREITKEIVKGPDQCGKLTFPASLKQPGPRDPPMQCFIRREKDTSTYYLYLGFTPTVMDKGKFLLAARRFRHATSTEYIISLNADDLSQGSHAYVGKLSSDFLGTKFTIYDSQPPHNGARLSSSRAGRRVASKQVSPRLPAGSYNAGQVVYKFNLLGSRGPRRMQCTLNSVPLSTTEHGEKVSTSKESTNSINDKPSPALNAEGSSNTSESCKTGFS</sequence>
<evidence type="ECO:0000259" key="3">
    <source>
        <dbReference type="Pfam" id="PF01167"/>
    </source>
</evidence>
<feature type="region of interest" description="Disordered" evidence="2">
    <location>
        <begin position="25"/>
        <end position="51"/>
    </location>
</feature>
<comment type="similarity">
    <text evidence="1">Belongs to the TUB family.</text>
</comment>
<dbReference type="PANTHER" id="PTHR16517">
    <property type="entry name" value="TUBBY-RELATED"/>
    <property type="match status" value="1"/>
</dbReference>
<dbReference type="SUPFAM" id="SSF54518">
    <property type="entry name" value="Tubby C-terminal domain-like"/>
    <property type="match status" value="1"/>
</dbReference>
<evidence type="ECO:0000256" key="2">
    <source>
        <dbReference type="SAM" id="MobiDB-lite"/>
    </source>
</evidence>
<dbReference type="AlphaFoldDB" id="A0A0D6QVX2"/>
<feature type="region of interest" description="Disordered" evidence="2">
    <location>
        <begin position="202"/>
        <end position="224"/>
    </location>
</feature>